<dbReference type="AlphaFoldDB" id="A0A6J6N0P4"/>
<dbReference type="EMBL" id="CAEZXK010000001">
    <property type="protein sequence ID" value="CAB4678435.1"/>
    <property type="molecule type" value="Genomic_DNA"/>
</dbReference>
<dbReference type="CDD" id="cd01745">
    <property type="entry name" value="GATase1_2"/>
    <property type="match status" value="1"/>
</dbReference>
<proteinExistence type="predicted"/>
<dbReference type="GO" id="GO:0005829">
    <property type="term" value="C:cytosol"/>
    <property type="evidence" value="ECO:0007669"/>
    <property type="project" value="TreeGrafter"/>
</dbReference>
<dbReference type="PROSITE" id="PS51273">
    <property type="entry name" value="GATASE_TYPE_1"/>
    <property type="match status" value="1"/>
</dbReference>
<accession>A0A6J6N0P4</accession>
<dbReference type="SUPFAM" id="SSF52317">
    <property type="entry name" value="Class I glutamine amidotransferase-like"/>
    <property type="match status" value="1"/>
</dbReference>
<name>A0A6J6N0P4_9ZZZZ</name>
<dbReference type="PANTHER" id="PTHR43235">
    <property type="entry name" value="GLUTAMINE AMIDOTRANSFERASE PB2B2.05-RELATED"/>
    <property type="match status" value="1"/>
</dbReference>
<organism evidence="1">
    <name type="scientific">freshwater metagenome</name>
    <dbReference type="NCBI Taxonomy" id="449393"/>
    <lineage>
        <taxon>unclassified sequences</taxon>
        <taxon>metagenomes</taxon>
        <taxon>ecological metagenomes</taxon>
    </lineage>
</organism>
<sequence>MTQSVRPRIAILGRFAENTSATRRDAIVTALRLAEAVYAAGGEPMTLLPVANSNWDERLAGFQGVLLPGGGDINPRTYGQESQSDEIYGVHDLQDAVDISLANWAIDRGVPLLSICRGTQIVNVATGGTLVQHMDEPHRHHVHDVTIESHGSDLGLTESTVESSCYHHQMLDRLGDGLEVIARSAEGTIEAVSIKSHGWAFGLQWHPEDNWNTDDQQAKIFEKFVSEAAKAKAI</sequence>
<protein>
    <submittedName>
        <fullName evidence="1">Unannotated protein</fullName>
    </submittedName>
</protein>
<dbReference type="InterPro" id="IPR029062">
    <property type="entry name" value="Class_I_gatase-like"/>
</dbReference>
<reference evidence="1" key="1">
    <citation type="submission" date="2020-05" db="EMBL/GenBank/DDBJ databases">
        <authorList>
            <person name="Chiriac C."/>
            <person name="Salcher M."/>
            <person name="Ghai R."/>
            <person name="Kavagutti S V."/>
        </authorList>
    </citation>
    <scope>NUCLEOTIDE SEQUENCE</scope>
</reference>
<evidence type="ECO:0000313" key="1">
    <source>
        <dbReference type="EMBL" id="CAB4678435.1"/>
    </source>
</evidence>
<dbReference type="InterPro" id="IPR044668">
    <property type="entry name" value="PuuD-like"/>
</dbReference>
<dbReference type="Gene3D" id="3.40.50.880">
    <property type="match status" value="1"/>
</dbReference>
<dbReference type="Pfam" id="PF07722">
    <property type="entry name" value="Peptidase_C26"/>
    <property type="match status" value="1"/>
</dbReference>
<dbReference type="InterPro" id="IPR011697">
    <property type="entry name" value="Peptidase_C26"/>
</dbReference>
<gene>
    <name evidence="1" type="ORF">UFOPK2370_00080</name>
</gene>
<dbReference type="PANTHER" id="PTHR43235:SF1">
    <property type="entry name" value="GLUTAMINE AMIDOTRANSFERASE PB2B2.05-RELATED"/>
    <property type="match status" value="1"/>
</dbReference>
<dbReference type="GO" id="GO:0016811">
    <property type="term" value="F:hydrolase activity, acting on carbon-nitrogen (but not peptide) bonds, in linear amides"/>
    <property type="evidence" value="ECO:0007669"/>
    <property type="project" value="InterPro"/>
</dbReference>